<accession>A0A4R4X813</accession>
<evidence type="ECO:0000313" key="2">
    <source>
        <dbReference type="EMBL" id="TDD26552.1"/>
    </source>
</evidence>
<dbReference type="OrthoDB" id="5109193at2"/>
<dbReference type="AlphaFoldDB" id="A0A4R4X813"/>
<dbReference type="InterPro" id="IPR025474">
    <property type="entry name" value="DUF4325"/>
</dbReference>
<protein>
    <submittedName>
        <fullName evidence="2">DUF4325 domain-containing protein</fullName>
    </submittedName>
</protein>
<organism evidence="2 3">
    <name type="scientific">Kribbella turkmenica</name>
    <dbReference type="NCBI Taxonomy" id="2530375"/>
    <lineage>
        <taxon>Bacteria</taxon>
        <taxon>Bacillati</taxon>
        <taxon>Actinomycetota</taxon>
        <taxon>Actinomycetes</taxon>
        <taxon>Propionibacteriales</taxon>
        <taxon>Kribbellaceae</taxon>
        <taxon>Kribbella</taxon>
    </lineage>
</organism>
<reference evidence="2 3" key="1">
    <citation type="submission" date="2019-02" db="EMBL/GenBank/DDBJ databases">
        <title>Draft genome sequences of novel Actinobacteria.</title>
        <authorList>
            <person name="Sahin N."/>
            <person name="Ay H."/>
            <person name="Saygin H."/>
        </authorList>
    </citation>
    <scope>NUCLEOTIDE SEQUENCE [LARGE SCALE GENOMIC DNA]</scope>
    <source>
        <strain evidence="2 3">16K104</strain>
    </source>
</reference>
<sequence length="70" mass="7859">MSRSEAKRLLAGMDVFSEVEVDFTGIDSVGQAFVDEMLRVWPQLHPGTAIIPTKLNEAVEFRVRRGLGRQ</sequence>
<feature type="domain" description="DUF4325" evidence="1">
    <location>
        <begin position="5"/>
        <end position="59"/>
    </location>
</feature>
<keyword evidence="3" id="KW-1185">Reference proteome</keyword>
<dbReference type="Pfam" id="PF14213">
    <property type="entry name" value="DUF4325"/>
    <property type="match status" value="1"/>
</dbReference>
<dbReference type="EMBL" id="SMKR01000046">
    <property type="protein sequence ID" value="TDD26552.1"/>
    <property type="molecule type" value="Genomic_DNA"/>
</dbReference>
<name>A0A4R4X813_9ACTN</name>
<evidence type="ECO:0000259" key="1">
    <source>
        <dbReference type="Pfam" id="PF14213"/>
    </source>
</evidence>
<gene>
    <name evidence="2" type="ORF">E1218_13135</name>
</gene>
<evidence type="ECO:0000313" key="3">
    <source>
        <dbReference type="Proteomes" id="UP000295172"/>
    </source>
</evidence>
<proteinExistence type="predicted"/>
<dbReference type="RefSeq" id="WP_132319749.1">
    <property type="nucleotide sequence ID" value="NZ_SMKR01000046.1"/>
</dbReference>
<dbReference type="Proteomes" id="UP000295172">
    <property type="component" value="Unassembled WGS sequence"/>
</dbReference>
<comment type="caution">
    <text evidence="2">The sequence shown here is derived from an EMBL/GenBank/DDBJ whole genome shotgun (WGS) entry which is preliminary data.</text>
</comment>